<feature type="domain" description="Methyl-accepting transducer" evidence="5">
    <location>
        <begin position="416"/>
        <end position="652"/>
    </location>
</feature>
<evidence type="ECO:0000313" key="6">
    <source>
        <dbReference type="EMBL" id="MBK1813174.1"/>
    </source>
</evidence>
<dbReference type="InterPro" id="IPR004090">
    <property type="entry name" value="Chemotax_Me-accpt_rcpt"/>
</dbReference>
<dbReference type="Pfam" id="PF08376">
    <property type="entry name" value="NIT"/>
    <property type="match status" value="1"/>
</dbReference>
<dbReference type="CDD" id="cd11386">
    <property type="entry name" value="MCP_signal"/>
    <property type="match status" value="1"/>
</dbReference>
<keyword evidence="1 3" id="KW-0807">Transducer</keyword>
<dbReference type="Gene3D" id="1.10.287.950">
    <property type="entry name" value="Methyl-accepting chemotaxis protein"/>
    <property type="match status" value="1"/>
</dbReference>
<proteinExistence type="inferred from homology"/>
<dbReference type="SMART" id="SM00283">
    <property type="entry name" value="MA"/>
    <property type="match status" value="1"/>
</dbReference>
<dbReference type="Pfam" id="PF00015">
    <property type="entry name" value="MCPsignal"/>
    <property type="match status" value="1"/>
</dbReference>
<evidence type="ECO:0000256" key="2">
    <source>
        <dbReference type="ARBA" id="ARBA00029447"/>
    </source>
</evidence>
<dbReference type="SUPFAM" id="SSF58104">
    <property type="entry name" value="Methyl-accepting chemotaxis protein (MCP) signaling domain"/>
    <property type="match status" value="1"/>
</dbReference>
<evidence type="ECO:0000256" key="1">
    <source>
        <dbReference type="ARBA" id="ARBA00023224"/>
    </source>
</evidence>
<dbReference type="PANTHER" id="PTHR32089">
    <property type="entry name" value="METHYL-ACCEPTING CHEMOTAXIS PROTEIN MCPB"/>
    <property type="match status" value="1"/>
</dbReference>
<gene>
    <name evidence="6" type="ORF">JHL18_21360</name>
</gene>
<evidence type="ECO:0000256" key="4">
    <source>
        <dbReference type="SAM" id="Phobius"/>
    </source>
</evidence>
<dbReference type="EMBL" id="JAENHN010000059">
    <property type="protein sequence ID" value="MBK1813174.1"/>
    <property type="molecule type" value="Genomic_DNA"/>
</dbReference>
<accession>A0ABS1EUW5</accession>
<dbReference type="InterPro" id="IPR003660">
    <property type="entry name" value="HAMP_dom"/>
</dbReference>
<comment type="similarity">
    <text evidence="2">Belongs to the methyl-accepting chemotaxis (MCP) protein family.</text>
</comment>
<dbReference type="Gene3D" id="6.10.340.10">
    <property type="match status" value="1"/>
</dbReference>
<dbReference type="InterPro" id="IPR004089">
    <property type="entry name" value="MCPsignal_dom"/>
</dbReference>
<keyword evidence="4" id="KW-1133">Transmembrane helix</keyword>
<keyword evidence="7" id="KW-1185">Reference proteome</keyword>
<name>A0ABS1EUW5_9CLOT</name>
<evidence type="ECO:0000259" key="5">
    <source>
        <dbReference type="PROSITE" id="PS50111"/>
    </source>
</evidence>
<organism evidence="6 7">
    <name type="scientific">Clostridium yunnanense</name>
    <dbReference type="NCBI Taxonomy" id="2800325"/>
    <lineage>
        <taxon>Bacteria</taxon>
        <taxon>Bacillati</taxon>
        <taxon>Bacillota</taxon>
        <taxon>Clostridia</taxon>
        <taxon>Eubacteriales</taxon>
        <taxon>Clostridiaceae</taxon>
        <taxon>Clostridium</taxon>
    </lineage>
</organism>
<evidence type="ECO:0000256" key="3">
    <source>
        <dbReference type="PROSITE-ProRule" id="PRU00284"/>
    </source>
</evidence>
<dbReference type="RefSeq" id="WP_200273028.1">
    <property type="nucleotide sequence ID" value="NZ_JAENHN010000059.1"/>
</dbReference>
<keyword evidence="4" id="KW-0472">Membrane</keyword>
<comment type="caution">
    <text evidence="6">The sequence shown here is derived from an EMBL/GenBank/DDBJ whole genome shotgun (WGS) entry which is preliminary data.</text>
</comment>
<dbReference type="PROSITE" id="PS50111">
    <property type="entry name" value="CHEMOTAXIS_TRANSDUC_2"/>
    <property type="match status" value="1"/>
</dbReference>
<keyword evidence="4" id="KW-0812">Transmembrane</keyword>
<evidence type="ECO:0000313" key="7">
    <source>
        <dbReference type="Proteomes" id="UP000596739"/>
    </source>
</evidence>
<sequence length="702" mass="76552">MHNLFKPAIRLMNRLKYPQKFGIIMIIFLIPLSILLFFQIENLTSTVNVSKNQLNGLKYGAEVSSLIQKLQQHRGLMSIYLSGKTDNKSTITEKNSEIDKIVDNIAKLDASYGKAFSTSSKWSEIKDTWAKLEDESFNLSQADSVKRHTDLISNTLDLKMDISDGSKLSLLNNLGEFYLSDMVINKLPNITEQIGQSRALGSSIATKKNITSDEKYRLLSLTKSMLDSIHGTRRDMTIIYANNPEVKDKLVNVTGGVLDETTTLVNTINTELIEKEVITLDSNKYFNEATAVIDNVYGLINQSSDILVQLLQNDMQKETLKRDIVIGVIILALLLIVYLFAGFYLAIKETINVIEGASNKLASGDLNVHINHPVKDETKLVIDSLNNIAKAFASIVSSAKVVTDEVASSSKDLSVITSQSSLAANHVSNAMQEVASGVDLQLEKSNDISSSFEEIVKAMQDIAGNSLEVTDASIKMKEEAEQGYTSVRQSIVQMNNVSTSVNETNLIIQALGAKSKDISGIIATITEIASQTNLLALNAAIEAARAGEQGKGFAVVADEVKKLAEKSAQSASEVSKIIMSIQRETDSSVVNMNKVMLSVKEELKTVHEFENVLTSIVDSAKKVSEQIHDVSATVEEISASSQEVSLLVTEVDSMAKTFSDKAQHVAAASEEQLSGIESIESATGVIHGLAEALKVKIDTFKV</sequence>
<feature type="transmembrane region" description="Helical" evidence="4">
    <location>
        <begin position="324"/>
        <end position="347"/>
    </location>
</feature>
<dbReference type="PRINTS" id="PR00260">
    <property type="entry name" value="CHEMTRNSDUCR"/>
</dbReference>
<dbReference type="PANTHER" id="PTHR32089:SF112">
    <property type="entry name" value="LYSOZYME-LIKE PROTEIN-RELATED"/>
    <property type="match status" value="1"/>
</dbReference>
<dbReference type="InterPro" id="IPR013587">
    <property type="entry name" value="Nitrate/nitrite_sensing"/>
</dbReference>
<dbReference type="Proteomes" id="UP000596739">
    <property type="component" value="Unassembled WGS sequence"/>
</dbReference>
<feature type="transmembrane region" description="Helical" evidence="4">
    <location>
        <begin position="21"/>
        <end position="40"/>
    </location>
</feature>
<dbReference type="Pfam" id="PF00672">
    <property type="entry name" value="HAMP"/>
    <property type="match status" value="1"/>
</dbReference>
<protein>
    <submittedName>
        <fullName evidence="6">Methyl-accepting chemotaxis protein</fullName>
    </submittedName>
</protein>
<reference evidence="7" key="1">
    <citation type="submission" date="2021-01" db="EMBL/GenBank/DDBJ databases">
        <title>Genome public.</title>
        <authorList>
            <person name="Liu C."/>
            <person name="Sun Q."/>
        </authorList>
    </citation>
    <scope>NUCLEOTIDE SEQUENCE [LARGE SCALE GENOMIC DNA]</scope>
    <source>
        <strain evidence="7">YIM B02505</strain>
    </source>
</reference>